<dbReference type="OrthoDB" id="103772at2"/>
<name>A0A1H4MW26_9BACT</name>
<protein>
    <submittedName>
        <fullName evidence="1">Uncharacterized protein</fullName>
    </submittedName>
</protein>
<dbReference type="AlphaFoldDB" id="A0A1H4MW26"/>
<gene>
    <name evidence="1" type="ORF">SAMN05443244_2060</name>
</gene>
<dbReference type="RefSeq" id="WP_074653799.1">
    <property type="nucleotide sequence ID" value="NZ_FNSD01000001.1"/>
</dbReference>
<accession>A0A1H4MW26</accession>
<evidence type="ECO:0000313" key="1">
    <source>
        <dbReference type="EMBL" id="SEB87271.1"/>
    </source>
</evidence>
<dbReference type="Proteomes" id="UP000182409">
    <property type="component" value="Unassembled WGS sequence"/>
</dbReference>
<sequence length="700" mass="71963">MNLFIDNNDGSGGVDYTQAILRDVPLTIKRQRGAWTTCSAGLDLVGSGLPAPSQRARVLVLDAAAGVLFQGFTQGDSRAAGSDASTTAAEVQPTFHALESNWLTHAAPDDSLQPVTATQHTMALHNVVLKSTATSSTADLATDVTLTGEGEAAAYVTELFRGDGTTTAFNLSHAPFHEGGSGTLVKDQFDDSAWNSAVWTRTDTGVFLSLGSGGLRMGSGTGYDGTTVLAFAKAVEMGGTLVAEAKGLMLSAGSDGLLMGFYDTSVGHASCVAGVRVQGAAGAHTLVAVINGVDQPASLSFADGHNYTLRVRLHCAEVQRIRATYGALVDGVLQQFGGGAVDAPLQVVIEVVDMGLASSVLPMVLYDGAIATSPAQCIFAPVNSTSMMGSMASVSLLQTGSSWVVSTSADGSRSTRREGAVGTGADYAMTSTGTFTFDAGRVPQPGELLAVHYRRSQRSAARSKDAAADALRRDLALPGLPQASMRVLKPAARSSADCLAAAKALLALAGGSATGVSGSVTWQRGLALADDVSPGDTLLLQGSDGAQTLPVQSVTLVDGNCAPELLHYTATFRQSHADSLTFTVGNGLADDVRQPIAVTDTSSLPASLQGLQVTIATGTALQIDSGVDAPSGGGFEVRASDANFGSANTADFVLRSPVRSFSVPRAAFAERFYVRMYDGNLPAKYSPVSSVVLTSLPYGS</sequence>
<reference evidence="1 2" key="1">
    <citation type="submission" date="2016-10" db="EMBL/GenBank/DDBJ databases">
        <authorList>
            <person name="de Groot N.N."/>
        </authorList>
    </citation>
    <scope>NUCLEOTIDE SEQUENCE [LARGE SCALE GENOMIC DNA]</scope>
    <source>
        <strain evidence="1 2">AB35.6</strain>
    </source>
</reference>
<proteinExistence type="predicted"/>
<organism evidence="1 2">
    <name type="scientific">Terriglobus roseus</name>
    <dbReference type="NCBI Taxonomy" id="392734"/>
    <lineage>
        <taxon>Bacteria</taxon>
        <taxon>Pseudomonadati</taxon>
        <taxon>Acidobacteriota</taxon>
        <taxon>Terriglobia</taxon>
        <taxon>Terriglobales</taxon>
        <taxon>Acidobacteriaceae</taxon>
        <taxon>Terriglobus</taxon>
    </lineage>
</organism>
<dbReference type="EMBL" id="FNSD01000001">
    <property type="protein sequence ID" value="SEB87271.1"/>
    <property type="molecule type" value="Genomic_DNA"/>
</dbReference>
<evidence type="ECO:0000313" key="2">
    <source>
        <dbReference type="Proteomes" id="UP000182409"/>
    </source>
</evidence>